<dbReference type="OrthoDB" id="66881at2759"/>
<evidence type="ECO:0000256" key="2">
    <source>
        <dbReference type="ARBA" id="ARBA00009183"/>
    </source>
</evidence>
<evidence type="ECO:0000256" key="6">
    <source>
        <dbReference type="ARBA" id="ARBA00023002"/>
    </source>
</evidence>
<dbReference type="Pfam" id="PF00743">
    <property type="entry name" value="FMO-like"/>
    <property type="match status" value="2"/>
</dbReference>
<evidence type="ECO:0000256" key="7">
    <source>
        <dbReference type="ARBA" id="ARBA00023033"/>
    </source>
</evidence>
<keyword evidence="8" id="KW-0732">Signal</keyword>
<comment type="similarity">
    <text evidence="2">Belongs to the FMO family.</text>
</comment>
<evidence type="ECO:0000256" key="4">
    <source>
        <dbReference type="ARBA" id="ARBA00022827"/>
    </source>
</evidence>
<keyword evidence="4" id="KW-0274">FAD</keyword>
<dbReference type="InterPro" id="IPR020946">
    <property type="entry name" value="Flavin_mOase-like"/>
</dbReference>
<evidence type="ECO:0000313" key="10">
    <source>
        <dbReference type="Proteomes" id="UP000838878"/>
    </source>
</evidence>
<evidence type="ECO:0000256" key="5">
    <source>
        <dbReference type="ARBA" id="ARBA00022857"/>
    </source>
</evidence>
<accession>A0A8J9VQZ2</accession>
<dbReference type="PRINTS" id="PR00370">
    <property type="entry name" value="FMOXYGENASE"/>
</dbReference>
<dbReference type="PIRSF" id="PIRSF000332">
    <property type="entry name" value="FMO"/>
    <property type="match status" value="1"/>
</dbReference>
<feature type="signal peptide" evidence="8">
    <location>
        <begin position="1"/>
        <end position="25"/>
    </location>
</feature>
<organism evidence="9 10">
    <name type="scientific">Brenthis ino</name>
    <name type="common">lesser marbled fritillary</name>
    <dbReference type="NCBI Taxonomy" id="405034"/>
    <lineage>
        <taxon>Eukaryota</taxon>
        <taxon>Metazoa</taxon>
        <taxon>Ecdysozoa</taxon>
        <taxon>Arthropoda</taxon>
        <taxon>Hexapoda</taxon>
        <taxon>Insecta</taxon>
        <taxon>Pterygota</taxon>
        <taxon>Neoptera</taxon>
        <taxon>Endopterygota</taxon>
        <taxon>Lepidoptera</taxon>
        <taxon>Glossata</taxon>
        <taxon>Ditrysia</taxon>
        <taxon>Papilionoidea</taxon>
        <taxon>Nymphalidae</taxon>
        <taxon>Heliconiinae</taxon>
        <taxon>Argynnini</taxon>
        <taxon>Brenthis</taxon>
    </lineage>
</organism>
<dbReference type="GO" id="GO:0004499">
    <property type="term" value="F:N,N-dimethylaniline monooxygenase activity"/>
    <property type="evidence" value="ECO:0007669"/>
    <property type="project" value="InterPro"/>
</dbReference>
<dbReference type="Gene3D" id="3.50.50.60">
    <property type="entry name" value="FAD/NAD(P)-binding domain"/>
    <property type="match status" value="2"/>
</dbReference>
<comment type="cofactor">
    <cofactor evidence="1">
        <name>FAD</name>
        <dbReference type="ChEBI" id="CHEBI:57692"/>
    </cofactor>
</comment>
<dbReference type="FunFam" id="3.50.50.60:FF:000138">
    <property type="entry name" value="Flavin-containing monooxygenase"/>
    <property type="match status" value="1"/>
</dbReference>
<dbReference type="GO" id="GO:0050661">
    <property type="term" value="F:NADP binding"/>
    <property type="evidence" value="ECO:0007669"/>
    <property type="project" value="InterPro"/>
</dbReference>
<protein>
    <recommendedName>
        <fullName evidence="11">Flavin-containing monooxygenase</fullName>
    </recommendedName>
</protein>
<evidence type="ECO:0000256" key="1">
    <source>
        <dbReference type="ARBA" id="ARBA00001974"/>
    </source>
</evidence>
<keyword evidence="5" id="KW-0521">NADP</keyword>
<evidence type="ECO:0000256" key="8">
    <source>
        <dbReference type="SAM" id="SignalP"/>
    </source>
</evidence>
<dbReference type="EMBL" id="OV170227">
    <property type="protein sequence ID" value="CAH0728413.1"/>
    <property type="molecule type" value="Genomic_DNA"/>
</dbReference>
<evidence type="ECO:0000313" key="9">
    <source>
        <dbReference type="EMBL" id="CAH0728413.1"/>
    </source>
</evidence>
<evidence type="ECO:0008006" key="11">
    <source>
        <dbReference type="Google" id="ProtNLM"/>
    </source>
</evidence>
<sequence length="459" mass="52541">MSFLNNVRIFILIVFSNYNFVGSAALSLPAAHTCIIGGGYSGLAAARYLKEFGVNFTVFEAAKTYGGTWRFDPHVGVDEDGVPVYTSMYKYLRTNTPRQTMEFGGYQFPSDTPSYPSGPCFYRYIKSFVKHFNLLPNIQVRSLVMSVRFFNDQWFLTYMHTKERKNYTVSCDFVVIANGQYVKPNIPKFPGLETFKGSIIHSHDYKEPERYQNRRVLLIGAGPSGLDLALHLSNSTARLLHSHHLSYNQPDFGKNFVKKPDVKTFVSDGVIFVDDTFEEVDDVILCTGYEFLHPFLDSSSGLTLSGKYVLPLHQSIVNIRHPTMTFIGVVKKVITRVMDAQAEYIASYIAGKFKLPSQDEMLKMWLDKAYRLRVRKQKITEINTIGPDMDQYFANLTKEAGITRVPPVLSEIRDFNAQNRLDDWLHYREYDFEIIDPYNYKRSYAGSPPEKCPVEGQDE</sequence>
<dbReference type="PANTHER" id="PTHR23023">
    <property type="entry name" value="DIMETHYLANILINE MONOOXYGENASE"/>
    <property type="match status" value="1"/>
</dbReference>
<keyword evidence="10" id="KW-1185">Reference proteome</keyword>
<feature type="non-terminal residue" evidence="9">
    <location>
        <position position="459"/>
    </location>
</feature>
<dbReference type="SUPFAM" id="SSF51905">
    <property type="entry name" value="FAD/NAD(P)-binding domain"/>
    <property type="match status" value="2"/>
</dbReference>
<dbReference type="InterPro" id="IPR000960">
    <property type="entry name" value="Flavin_mOase"/>
</dbReference>
<name>A0A8J9VQZ2_9NEOP</name>
<keyword evidence="6" id="KW-0560">Oxidoreductase</keyword>
<dbReference type="Proteomes" id="UP000838878">
    <property type="component" value="Chromosome 7"/>
</dbReference>
<dbReference type="InterPro" id="IPR036188">
    <property type="entry name" value="FAD/NAD-bd_sf"/>
</dbReference>
<reference evidence="9" key="1">
    <citation type="submission" date="2021-12" db="EMBL/GenBank/DDBJ databases">
        <authorList>
            <person name="Martin H S."/>
        </authorList>
    </citation>
    <scope>NUCLEOTIDE SEQUENCE</scope>
</reference>
<dbReference type="InterPro" id="IPR050346">
    <property type="entry name" value="FMO-like"/>
</dbReference>
<proteinExistence type="inferred from homology"/>
<dbReference type="AlphaFoldDB" id="A0A8J9VQZ2"/>
<feature type="chain" id="PRO_5035452265" description="Flavin-containing monooxygenase" evidence="8">
    <location>
        <begin position="26"/>
        <end position="459"/>
    </location>
</feature>
<keyword evidence="3" id="KW-0285">Flavoprotein</keyword>
<keyword evidence="7" id="KW-0503">Monooxygenase</keyword>
<evidence type="ECO:0000256" key="3">
    <source>
        <dbReference type="ARBA" id="ARBA00022630"/>
    </source>
</evidence>
<gene>
    <name evidence="9" type="ORF">BINO364_LOCUS13632</name>
</gene>
<dbReference type="GO" id="GO:0050660">
    <property type="term" value="F:flavin adenine dinucleotide binding"/>
    <property type="evidence" value="ECO:0007669"/>
    <property type="project" value="InterPro"/>
</dbReference>